<evidence type="ECO:0000313" key="3">
    <source>
        <dbReference type="Proteomes" id="UP000306402"/>
    </source>
</evidence>
<sequence>MRVSSLLFIGLLWMFSCNQVNLEPVDPSTEPTEALQVVKTRFPNASDVVFKAIMPGDVWEVAFSNTNEKYLSLVDRTKMFETFKLRPDTLPQPLTSFMPRSTFKGGTFSDNGEDISTYQDYNWRNRLLYNLNGTDYSFEIVRNRAAPYTPVVVNFENYKYHIHLSKVDDFPAAVRDFLSVRQNVTFRAGEARVKLNFEKHYWMQVSFMLYGKEALGYLLLDEKGKLIWSSKDFNLPPNYDASSNIDTLPEPIQNYLDQTPELATFNSKPEKIYKWRSEYEGVVSYYLSMQQGDWTTPSELCELYFDQDGNLLNRRAFVSF</sequence>
<dbReference type="EMBL" id="VCEJ01000002">
    <property type="protein sequence ID" value="TLV02702.1"/>
    <property type="molecule type" value="Genomic_DNA"/>
</dbReference>
<keyword evidence="3" id="KW-1185">Reference proteome</keyword>
<organism evidence="2 3">
    <name type="scientific">Dyadobacter luticola</name>
    <dbReference type="NCBI Taxonomy" id="1979387"/>
    <lineage>
        <taxon>Bacteria</taxon>
        <taxon>Pseudomonadati</taxon>
        <taxon>Bacteroidota</taxon>
        <taxon>Cytophagia</taxon>
        <taxon>Cytophagales</taxon>
        <taxon>Spirosomataceae</taxon>
        <taxon>Dyadobacter</taxon>
    </lineage>
</organism>
<protein>
    <submittedName>
        <fullName evidence="2">Uncharacterized protein</fullName>
    </submittedName>
</protein>
<evidence type="ECO:0000256" key="1">
    <source>
        <dbReference type="SAM" id="SignalP"/>
    </source>
</evidence>
<dbReference type="RefSeq" id="WP_138363912.1">
    <property type="nucleotide sequence ID" value="NZ_VCEJ01000002.1"/>
</dbReference>
<name>A0A5R9L299_9BACT</name>
<feature type="signal peptide" evidence="1">
    <location>
        <begin position="1"/>
        <end position="22"/>
    </location>
</feature>
<dbReference type="Proteomes" id="UP000306402">
    <property type="component" value="Unassembled WGS sequence"/>
</dbReference>
<reference evidence="2 3" key="1">
    <citation type="submission" date="2019-05" db="EMBL/GenBank/DDBJ databases">
        <authorList>
            <person name="Qu J.-H."/>
        </authorList>
    </citation>
    <scope>NUCLEOTIDE SEQUENCE [LARGE SCALE GENOMIC DNA]</scope>
    <source>
        <strain evidence="2 3">T17</strain>
    </source>
</reference>
<gene>
    <name evidence="2" type="ORF">FEN17_03525</name>
</gene>
<feature type="chain" id="PRO_5024406589" evidence="1">
    <location>
        <begin position="23"/>
        <end position="320"/>
    </location>
</feature>
<keyword evidence="1" id="KW-0732">Signal</keyword>
<accession>A0A5R9L299</accession>
<dbReference type="OrthoDB" id="946191at2"/>
<dbReference type="PROSITE" id="PS51257">
    <property type="entry name" value="PROKAR_LIPOPROTEIN"/>
    <property type="match status" value="1"/>
</dbReference>
<dbReference type="AlphaFoldDB" id="A0A5R9L299"/>
<proteinExistence type="predicted"/>
<comment type="caution">
    <text evidence="2">The sequence shown here is derived from an EMBL/GenBank/DDBJ whole genome shotgun (WGS) entry which is preliminary data.</text>
</comment>
<evidence type="ECO:0000313" key="2">
    <source>
        <dbReference type="EMBL" id="TLV02702.1"/>
    </source>
</evidence>